<protein>
    <submittedName>
        <fullName evidence="1">Uncharacterized protein</fullName>
    </submittedName>
</protein>
<gene>
    <name evidence="1" type="ORF">GRI44_01420</name>
</gene>
<dbReference type="OrthoDB" id="3397773at2"/>
<evidence type="ECO:0000313" key="1">
    <source>
        <dbReference type="EMBL" id="MXP13413.1"/>
    </source>
</evidence>
<reference evidence="1 2" key="1">
    <citation type="submission" date="2019-12" db="EMBL/GenBank/DDBJ databases">
        <title>Genomic-based taxomic classification of the family Erythrobacteraceae.</title>
        <authorList>
            <person name="Xu L."/>
        </authorList>
    </citation>
    <scope>NUCLEOTIDE SEQUENCE [LARGE SCALE GENOMIC DNA]</scope>
    <source>
        <strain evidence="1 2">KCTC 52259</strain>
    </source>
</reference>
<proteinExistence type="predicted"/>
<dbReference type="EMBL" id="WTYU01000001">
    <property type="protein sequence ID" value="MXP13413.1"/>
    <property type="molecule type" value="Genomic_DNA"/>
</dbReference>
<accession>A0A6L7GBR8</accession>
<dbReference type="AlphaFoldDB" id="A0A6L7GBR8"/>
<sequence>MTLLVELRANCVIKTDLLVSDPDWIPHGIDIKSGIAHFLRFPASAFAGEGFLADYTPETALDTATISLDELAAMQPEAGPLHFIFHTAFCRSTLLARVMNIDGVATGMSEPGIIASLASAGNAGAHLIEPCLKLLSRRRTGPDGAVQAVFVKPTNHANSLIPALMHAAPDAKAVMLSNSLSAFLRSVNRKGLLGRRWARNLYLEVQSYAPLDLGISPQEHFLLSDLQIAGLAWLLQRRWFEANMKGTNGLRMRSLDSAHFNDARSASLRAIAQFTGLDIATAQIDRAVRSEIFQTHAKLGGNYDLRKKLASADSSSPVFREESAMVEQWIGQIAQQAQVGANGSFESRSLI</sequence>
<dbReference type="RefSeq" id="WP_160599575.1">
    <property type="nucleotide sequence ID" value="NZ_WTYU01000001.1"/>
</dbReference>
<keyword evidence="2" id="KW-1185">Reference proteome</keyword>
<organism evidence="1 2">
    <name type="scientific">Allopontixanthobacter confluentis</name>
    <dbReference type="NCBI Taxonomy" id="1849021"/>
    <lineage>
        <taxon>Bacteria</taxon>
        <taxon>Pseudomonadati</taxon>
        <taxon>Pseudomonadota</taxon>
        <taxon>Alphaproteobacteria</taxon>
        <taxon>Sphingomonadales</taxon>
        <taxon>Erythrobacteraceae</taxon>
        <taxon>Allopontixanthobacter</taxon>
    </lineage>
</organism>
<comment type="caution">
    <text evidence="1">The sequence shown here is derived from an EMBL/GenBank/DDBJ whole genome shotgun (WGS) entry which is preliminary data.</text>
</comment>
<dbReference type="Proteomes" id="UP000473531">
    <property type="component" value="Unassembled WGS sequence"/>
</dbReference>
<evidence type="ECO:0000313" key="2">
    <source>
        <dbReference type="Proteomes" id="UP000473531"/>
    </source>
</evidence>
<name>A0A6L7GBR8_9SPHN</name>